<dbReference type="EMBL" id="LATX01000665">
    <property type="protein sequence ID" value="KTB45574.1"/>
    <property type="molecule type" value="Genomic_DNA"/>
</dbReference>
<comment type="caution">
    <text evidence="1">The sequence shown here is derived from an EMBL/GenBank/DDBJ whole genome shotgun (WGS) entry which is preliminary data.</text>
</comment>
<evidence type="ECO:0000313" key="1">
    <source>
        <dbReference type="EMBL" id="KTB44175.1"/>
    </source>
</evidence>
<evidence type="ECO:0000313" key="3">
    <source>
        <dbReference type="Proteomes" id="UP000054988"/>
    </source>
</evidence>
<accession>A0A0W0G6J7</accession>
<dbReference type="AlphaFoldDB" id="A0A0W0G6J7"/>
<proteinExistence type="predicted"/>
<gene>
    <name evidence="2" type="ORF">WG66_1849</name>
    <name evidence="1" type="ORF">WG66_3248</name>
</gene>
<protein>
    <submittedName>
        <fullName evidence="1">Uncharacterized protein</fullName>
    </submittedName>
</protein>
<reference evidence="1 3" key="1">
    <citation type="submission" date="2015-12" db="EMBL/GenBank/DDBJ databases">
        <title>Draft genome sequence of Moniliophthora roreri, the causal agent of frosty pod rot of cacao.</title>
        <authorList>
            <person name="Aime M.C."/>
            <person name="Diaz-Valderrama J.R."/>
            <person name="Kijpornyongpan T."/>
            <person name="Phillips-Mora W."/>
        </authorList>
    </citation>
    <scope>NUCLEOTIDE SEQUENCE [LARGE SCALE GENOMIC DNA]</scope>
    <source>
        <strain evidence="1 3">MCA 2952</strain>
    </source>
</reference>
<evidence type="ECO:0000313" key="2">
    <source>
        <dbReference type="EMBL" id="KTB45574.1"/>
    </source>
</evidence>
<sequence length="39" mass="4711">MKIKDPQLRDAKLKMKYAKAKKDTKVKDLWLKEHKVKNN</sequence>
<name>A0A0W0G6J7_MONRR</name>
<dbReference type="Proteomes" id="UP000054988">
    <property type="component" value="Unassembled WGS sequence"/>
</dbReference>
<organism evidence="1 3">
    <name type="scientific">Moniliophthora roreri</name>
    <name type="common">Frosty pod rot fungus</name>
    <name type="synonym">Monilia roreri</name>
    <dbReference type="NCBI Taxonomy" id="221103"/>
    <lineage>
        <taxon>Eukaryota</taxon>
        <taxon>Fungi</taxon>
        <taxon>Dikarya</taxon>
        <taxon>Basidiomycota</taxon>
        <taxon>Agaricomycotina</taxon>
        <taxon>Agaricomycetes</taxon>
        <taxon>Agaricomycetidae</taxon>
        <taxon>Agaricales</taxon>
        <taxon>Marasmiineae</taxon>
        <taxon>Marasmiaceae</taxon>
        <taxon>Moniliophthora</taxon>
    </lineage>
</organism>
<dbReference type="EMBL" id="LATX01000978">
    <property type="protein sequence ID" value="KTB44175.1"/>
    <property type="molecule type" value="Genomic_DNA"/>
</dbReference>